<name>A0A2R6XYL2_9BACL</name>
<feature type="compositionally biased region" description="Basic and acidic residues" evidence="1">
    <location>
        <begin position="1"/>
        <end position="14"/>
    </location>
</feature>
<evidence type="ECO:0000256" key="1">
    <source>
        <dbReference type="SAM" id="MobiDB-lite"/>
    </source>
</evidence>
<feature type="region of interest" description="Disordered" evidence="1">
    <location>
        <begin position="1"/>
        <end position="76"/>
    </location>
</feature>
<evidence type="ECO:0000313" key="2">
    <source>
        <dbReference type="EMBL" id="PTQ55482.1"/>
    </source>
</evidence>
<accession>A0A2R6XYL2</accession>
<proteinExistence type="predicted"/>
<dbReference type="EMBL" id="PEBX01000109">
    <property type="protein sequence ID" value="PTQ55482.1"/>
    <property type="molecule type" value="Genomic_DNA"/>
</dbReference>
<dbReference type="Proteomes" id="UP000244338">
    <property type="component" value="Unassembled WGS sequence"/>
</dbReference>
<reference evidence="3" key="1">
    <citation type="journal article" date="2018" name="Sci. Rep.">
        <title>Lignite coal burning seam in the remote Altai Mountains harbors a hydrogen-driven thermophilic microbial community.</title>
        <authorList>
            <person name="Kadnikov V.V."/>
            <person name="Mardanov A.V."/>
            <person name="Ivasenko D.A."/>
            <person name="Antsiferov D.V."/>
            <person name="Beletsky A.V."/>
            <person name="Karnachuk O.V."/>
            <person name="Ravin N.V."/>
        </authorList>
    </citation>
    <scope>NUCLEOTIDE SEQUENCE [LARGE SCALE GENOMIC DNA]</scope>
</reference>
<protein>
    <submittedName>
        <fullName evidence="2">Uncharacterized protein</fullName>
    </submittedName>
</protein>
<gene>
    <name evidence="2" type="ORF">BSOLF_1959</name>
</gene>
<sequence>MLGESERLEAKGAESFRGSGLPLRPRGVGEVPQVTEKHGHRPIRHPGPGLNAGEGLRKHLPAEGSGTAAAESRERPAFDPPTCAVYVATLTNGGERKRLMAWPWGQRASFFGRPAYTSTLCSFCSRRSMIQP</sequence>
<evidence type="ECO:0000313" key="3">
    <source>
        <dbReference type="Proteomes" id="UP000244338"/>
    </source>
</evidence>
<dbReference type="AlphaFoldDB" id="A0A2R6XYL2"/>
<organism evidence="2 3">
    <name type="scientific">Candidatus Carbonibacillus altaicus</name>
    <dbReference type="NCBI Taxonomy" id="2163959"/>
    <lineage>
        <taxon>Bacteria</taxon>
        <taxon>Bacillati</taxon>
        <taxon>Bacillota</taxon>
        <taxon>Bacilli</taxon>
        <taxon>Bacillales</taxon>
        <taxon>Candidatus Carbonibacillus</taxon>
    </lineage>
</organism>
<comment type="caution">
    <text evidence="2">The sequence shown here is derived from an EMBL/GenBank/DDBJ whole genome shotgun (WGS) entry which is preliminary data.</text>
</comment>